<sequence length="79" mass="9097">FPVEFSNNALIIMILVGLWTIPWKGVALWRAAKRGERNWFIAILILNTFAILEIFYIFAITRKPPKNSAVPETKKDPLI</sequence>
<keyword evidence="1" id="KW-1133">Transmembrane helix</keyword>
<dbReference type="EMBL" id="PFCN01000042">
    <property type="protein sequence ID" value="PIR70015.1"/>
    <property type="molecule type" value="Genomic_DNA"/>
</dbReference>
<evidence type="ECO:0000313" key="4">
    <source>
        <dbReference type="Proteomes" id="UP000229383"/>
    </source>
</evidence>
<organism evidence="3 4">
    <name type="scientific">Candidatus Niyogibacteria bacterium CG10_big_fil_rev_8_21_14_0_10_42_19</name>
    <dbReference type="NCBI Taxonomy" id="1974725"/>
    <lineage>
        <taxon>Bacteria</taxon>
        <taxon>Candidatus Niyogiibacteriota</taxon>
    </lineage>
</organism>
<feature type="transmembrane region" description="Helical" evidence="1">
    <location>
        <begin position="6"/>
        <end position="27"/>
    </location>
</feature>
<accession>A0A2H0TGT5</accession>
<name>A0A2H0TGT5_9BACT</name>
<keyword evidence="1" id="KW-0472">Membrane</keyword>
<protein>
    <recommendedName>
        <fullName evidence="2">DUF5652 domain-containing protein</fullName>
    </recommendedName>
</protein>
<dbReference type="AlphaFoldDB" id="A0A2H0TGT5"/>
<keyword evidence="1" id="KW-0812">Transmembrane</keyword>
<dbReference type="InterPro" id="IPR043712">
    <property type="entry name" value="DUF5652"/>
</dbReference>
<feature type="domain" description="DUF5652" evidence="2">
    <location>
        <begin position="10"/>
        <end position="66"/>
    </location>
</feature>
<comment type="caution">
    <text evidence="3">The sequence shown here is derived from an EMBL/GenBank/DDBJ whole genome shotgun (WGS) entry which is preliminary data.</text>
</comment>
<dbReference type="Pfam" id="PF18893">
    <property type="entry name" value="DUF5652"/>
    <property type="match status" value="1"/>
</dbReference>
<evidence type="ECO:0000256" key="1">
    <source>
        <dbReference type="SAM" id="Phobius"/>
    </source>
</evidence>
<evidence type="ECO:0000313" key="3">
    <source>
        <dbReference type="EMBL" id="PIR70015.1"/>
    </source>
</evidence>
<reference evidence="4" key="1">
    <citation type="submission" date="2017-09" db="EMBL/GenBank/DDBJ databases">
        <title>Depth-based differentiation of microbial function through sediment-hosted aquifers and enrichment of novel symbionts in the deep terrestrial subsurface.</title>
        <authorList>
            <person name="Probst A.J."/>
            <person name="Ladd B."/>
            <person name="Jarett J.K."/>
            <person name="Geller-Mcgrath D.E."/>
            <person name="Sieber C.M.K."/>
            <person name="Emerson J.B."/>
            <person name="Anantharaman K."/>
            <person name="Thomas B.C."/>
            <person name="Malmstrom R."/>
            <person name="Stieglmeier M."/>
            <person name="Klingl A."/>
            <person name="Woyke T."/>
            <person name="Ryan C.M."/>
            <person name="Banfield J.F."/>
        </authorList>
    </citation>
    <scope>NUCLEOTIDE SEQUENCE [LARGE SCALE GENOMIC DNA]</scope>
</reference>
<evidence type="ECO:0000259" key="2">
    <source>
        <dbReference type="Pfam" id="PF18893"/>
    </source>
</evidence>
<feature type="transmembrane region" description="Helical" evidence="1">
    <location>
        <begin position="39"/>
        <end position="59"/>
    </location>
</feature>
<proteinExistence type="predicted"/>
<dbReference type="Proteomes" id="UP000229383">
    <property type="component" value="Unassembled WGS sequence"/>
</dbReference>
<feature type="non-terminal residue" evidence="3">
    <location>
        <position position="1"/>
    </location>
</feature>
<gene>
    <name evidence="3" type="ORF">COU46_03715</name>
</gene>